<protein>
    <submittedName>
        <fullName evidence="1">Uncharacterized protein</fullName>
    </submittedName>
</protein>
<dbReference type="OrthoDB" id="6184055at2"/>
<accession>A0A420WU41</accession>
<dbReference type="AlphaFoldDB" id="A0A420WU41"/>
<name>A0A420WU41_9GAMM</name>
<keyword evidence="2" id="KW-1185">Reference proteome</keyword>
<proteinExistence type="predicted"/>
<dbReference type="RefSeq" id="WP_121173719.1">
    <property type="nucleotide sequence ID" value="NZ_RBIN01000008.1"/>
</dbReference>
<dbReference type="PROSITE" id="PS51257">
    <property type="entry name" value="PROKAR_LIPOPROTEIN"/>
    <property type="match status" value="1"/>
</dbReference>
<gene>
    <name evidence="1" type="ORF">C7446_2811</name>
</gene>
<organism evidence="1 2">
    <name type="scientific">Kushneria sinocarnis</name>
    <dbReference type="NCBI Taxonomy" id="595502"/>
    <lineage>
        <taxon>Bacteria</taxon>
        <taxon>Pseudomonadati</taxon>
        <taxon>Pseudomonadota</taxon>
        <taxon>Gammaproteobacteria</taxon>
        <taxon>Oceanospirillales</taxon>
        <taxon>Halomonadaceae</taxon>
        <taxon>Kushneria</taxon>
    </lineage>
</organism>
<comment type="caution">
    <text evidence="1">The sequence shown here is derived from an EMBL/GenBank/DDBJ whole genome shotgun (WGS) entry which is preliminary data.</text>
</comment>
<reference evidence="1 2" key="1">
    <citation type="submission" date="2018-10" db="EMBL/GenBank/DDBJ databases">
        <title>Genomic Encyclopedia of Type Strains, Phase IV (KMG-IV): sequencing the most valuable type-strain genomes for metagenomic binning, comparative biology and taxonomic classification.</title>
        <authorList>
            <person name="Goeker M."/>
        </authorList>
    </citation>
    <scope>NUCLEOTIDE SEQUENCE [LARGE SCALE GENOMIC DNA]</scope>
    <source>
        <strain evidence="1 2">DSM 23229</strain>
    </source>
</reference>
<sequence length="140" mass="14880">MKRALTALGRLLRHGGLLLMVGWLLYGCATATLPSEPRIASFRAAPQQVLKATQATLIEQGFVILHGDRALGRLTAEYPRRPPLTLNARVSAQVGGTLLSVTAHSGSQALAPPELDNLMTAIHERLGEGVFGHPGSDVVQ</sequence>
<dbReference type="EMBL" id="RBIN01000008">
    <property type="protein sequence ID" value="RKQ96950.1"/>
    <property type="molecule type" value="Genomic_DNA"/>
</dbReference>
<evidence type="ECO:0000313" key="1">
    <source>
        <dbReference type="EMBL" id="RKQ96950.1"/>
    </source>
</evidence>
<dbReference type="Proteomes" id="UP000281975">
    <property type="component" value="Unassembled WGS sequence"/>
</dbReference>
<evidence type="ECO:0000313" key="2">
    <source>
        <dbReference type="Proteomes" id="UP000281975"/>
    </source>
</evidence>